<accession>A0A7R9EF02</accession>
<feature type="compositionally biased region" description="Polar residues" evidence="1">
    <location>
        <begin position="556"/>
        <end position="568"/>
    </location>
</feature>
<feature type="region of interest" description="Disordered" evidence="1">
    <location>
        <begin position="523"/>
        <end position="568"/>
    </location>
</feature>
<evidence type="ECO:0000313" key="3">
    <source>
        <dbReference type="EMBL" id="CAD7432762.1"/>
    </source>
</evidence>
<evidence type="ECO:0000256" key="1">
    <source>
        <dbReference type="SAM" id="MobiDB-lite"/>
    </source>
</evidence>
<name>A0A7R9EF02_9NEOP</name>
<gene>
    <name evidence="3" type="ORF">TMSB3V08_LOCUS9461</name>
</gene>
<protein>
    <submittedName>
        <fullName evidence="3">Uncharacterized protein</fullName>
    </submittedName>
</protein>
<dbReference type="AlphaFoldDB" id="A0A7R9EF02"/>
<evidence type="ECO:0000256" key="2">
    <source>
        <dbReference type="SAM" id="Phobius"/>
    </source>
</evidence>
<dbReference type="InterPro" id="IPR024868">
    <property type="entry name" value="FJX1/FJ"/>
</dbReference>
<dbReference type="PANTHER" id="PTHR13147">
    <property type="entry name" value="FOUR-JOINTED BOX PROTEIN 1"/>
    <property type="match status" value="1"/>
</dbReference>
<dbReference type="EMBL" id="OB795856">
    <property type="protein sequence ID" value="CAD7432762.1"/>
    <property type="molecule type" value="Genomic_DNA"/>
</dbReference>
<keyword evidence="2" id="KW-1133">Transmembrane helix</keyword>
<sequence>MLKQSLFYLLQDSPPPPLLREVSALEWQECGGGFILKPTRCPRRCVNERSSGCNLTLLLVTYPAFSGGKKHTQRIRRWPVGSTGTMRQPLIEEDATRRRWRRRCDQDACGGVYLLTAGLAFLLGLGVGLTLSFYLLPAPGPVTPSRYSEIRPNFLSVSFVNRSLSSVAGKELAVNGIYWSSQVEARLPSGYGPEEEEAWLALTHSAQVLKVEEGCGRIHNRLLTLQDGSRSCCRYRQNTDQIQGEVFSYYLARLLGLRNLPPAALSVVRYHEPVWARVQRELALARWAEERVVVLTRFIPSLRAAHIPVSLRTSDRHLHPTDVPGGANESHAELAQWSDLVVLDYLTANLDRVVNNLYNLQWNPAMMDAPAHNLARDPSSGLLLFLDNESGLLHGYRLLDKYERFHASLLRALCVFRRSTADVVRRLHLHGDVGEKLQLSLEDNPPEVRDLLPPLPERSVRILNERIARVHEQISWCERSVRSLTVRSLIESVQRQYGPWQGRSSDSTVPGRVGPVTVRSLAGTVPDSTVQRQYGPWQGRSNDSTVPGRVGPVTVRSLTGSVQRQYGP</sequence>
<dbReference type="GO" id="GO:0007267">
    <property type="term" value="P:cell-cell signaling"/>
    <property type="evidence" value="ECO:0007669"/>
    <property type="project" value="TreeGrafter"/>
</dbReference>
<proteinExistence type="predicted"/>
<keyword evidence="2" id="KW-0812">Transmembrane</keyword>
<feature type="transmembrane region" description="Helical" evidence="2">
    <location>
        <begin position="108"/>
        <end position="136"/>
    </location>
</feature>
<dbReference type="PRINTS" id="PR02072">
    <property type="entry name" value="4JOINTEDBOX1"/>
</dbReference>
<reference evidence="3" key="1">
    <citation type="submission" date="2020-11" db="EMBL/GenBank/DDBJ databases">
        <authorList>
            <person name="Tran Van P."/>
        </authorList>
    </citation>
    <scope>NUCLEOTIDE SEQUENCE</scope>
</reference>
<organism evidence="3">
    <name type="scientific">Timema monikensis</name>
    <dbReference type="NCBI Taxonomy" id="170555"/>
    <lineage>
        <taxon>Eukaryota</taxon>
        <taxon>Metazoa</taxon>
        <taxon>Ecdysozoa</taxon>
        <taxon>Arthropoda</taxon>
        <taxon>Hexapoda</taxon>
        <taxon>Insecta</taxon>
        <taxon>Pterygota</taxon>
        <taxon>Neoptera</taxon>
        <taxon>Polyneoptera</taxon>
        <taxon>Phasmatodea</taxon>
        <taxon>Timematodea</taxon>
        <taxon>Timematoidea</taxon>
        <taxon>Timematidae</taxon>
        <taxon>Timema</taxon>
    </lineage>
</organism>
<keyword evidence="2" id="KW-0472">Membrane</keyword>
<dbReference type="PANTHER" id="PTHR13147:SF5">
    <property type="entry name" value="FOUR-JOINTED BOX PROTEIN 1"/>
    <property type="match status" value="1"/>
</dbReference>
<dbReference type="GO" id="GO:0005615">
    <property type="term" value="C:extracellular space"/>
    <property type="evidence" value="ECO:0007669"/>
    <property type="project" value="TreeGrafter"/>
</dbReference>